<name>A0AA38HBR1_9TREE</name>
<organism evidence="2 3">
    <name type="scientific">Dioszegia hungarica</name>
    <dbReference type="NCBI Taxonomy" id="4972"/>
    <lineage>
        <taxon>Eukaryota</taxon>
        <taxon>Fungi</taxon>
        <taxon>Dikarya</taxon>
        <taxon>Basidiomycota</taxon>
        <taxon>Agaricomycotina</taxon>
        <taxon>Tremellomycetes</taxon>
        <taxon>Tremellales</taxon>
        <taxon>Bulleribasidiaceae</taxon>
        <taxon>Dioszegia</taxon>
    </lineage>
</organism>
<dbReference type="GeneID" id="77726027"/>
<proteinExistence type="predicted"/>
<dbReference type="Gene3D" id="3.90.180.10">
    <property type="entry name" value="Medium-chain alcohol dehydrogenases, catalytic domain"/>
    <property type="match status" value="1"/>
</dbReference>
<dbReference type="GO" id="GO:0016491">
    <property type="term" value="F:oxidoreductase activity"/>
    <property type="evidence" value="ECO:0007669"/>
    <property type="project" value="InterPro"/>
</dbReference>
<gene>
    <name evidence="2" type="ORF">MKK02DRAFT_23999</name>
</gene>
<dbReference type="SUPFAM" id="SSF50129">
    <property type="entry name" value="GroES-like"/>
    <property type="match status" value="1"/>
</dbReference>
<dbReference type="Proteomes" id="UP001164286">
    <property type="component" value="Unassembled WGS sequence"/>
</dbReference>
<dbReference type="CDD" id="cd08276">
    <property type="entry name" value="MDR7"/>
    <property type="match status" value="1"/>
</dbReference>
<dbReference type="InterPro" id="IPR020843">
    <property type="entry name" value="ER"/>
</dbReference>
<dbReference type="InterPro" id="IPR013154">
    <property type="entry name" value="ADH-like_N"/>
</dbReference>
<feature type="domain" description="Enoyl reductase (ER)" evidence="1">
    <location>
        <begin position="16"/>
        <end position="364"/>
    </location>
</feature>
<comment type="caution">
    <text evidence="2">The sequence shown here is derived from an EMBL/GenBank/DDBJ whole genome shotgun (WGS) entry which is preliminary data.</text>
</comment>
<dbReference type="PANTHER" id="PTHR45033">
    <property type="match status" value="1"/>
</dbReference>
<dbReference type="PANTHER" id="PTHR45033:SF2">
    <property type="entry name" value="ZINC-TYPE ALCOHOL DEHYDROGENASE-LIKE PROTEIN C1773.06C"/>
    <property type="match status" value="1"/>
</dbReference>
<dbReference type="Gene3D" id="3.40.50.720">
    <property type="entry name" value="NAD(P)-binding Rossmann-like Domain"/>
    <property type="match status" value="1"/>
</dbReference>
<dbReference type="RefSeq" id="XP_052946984.1">
    <property type="nucleotide sequence ID" value="XM_053086826.1"/>
</dbReference>
<dbReference type="Pfam" id="PF00107">
    <property type="entry name" value="ADH_zinc_N"/>
    <property type="match status" value="1"/>
</dbReference>
<evidence type="ECO:0000313" key="2">
    <source>
        <dbReference type="EMBL" id="KAI9637207.1"/>
    </source>
</evidence>
<reference evidence="2" key="1">
    <citation type="journal article" date="2022" name="G3 (Bethesda)">
        <title>High quality genome of the basidiomycete yeast Dioszegia hungarica PDD-24b-2 isolated from cloud water.</title>
        <authorList>
            <person name="Jarrige D."/>
            <person name="Haridas S."/>
            <person name="Bleykasten-Grosshans C."/>
            <person name="Joly M."/>
            <person name="Nadalig T."/>
            <person name="Sancelme M."/>
            <person name="Vuilleumier S."/>
            <person name="Grigoriev I.V."/>
            <person name="Amato P."/>
            <person name="Bringel F."/>
        </authorList>
    </citation>
    <scope>NUCLEOTIDE SEQUENCE</scope>
    <source>
        <strain evidence="2">PDD-24b-2</strain>
    </source>
</reference>
<dbReference type="EMBL" id="JAKWFO010000004">
    <property type="protein sequence ID" value="KAI9637207.1"/>
    <property type="molecule type" value="Genomic_DNA"/>
</dbReference>
<dbReference type="SMART" id="SM00829">
    <property type="entry name" value="PKS_ER"/>
    <property type="match status" value="1"/>
</dbReference>
<dbReference type="Pfam" id="PF08240">
    <property type="entry name" value="ADH_N"/>
    <property type="match status" value="1"/>
</dbReference>
<sequence>MAPQTMKRYILAHRNGIDGLNLETDAPVPELRSSTDASLNIKCLSINARDLQIVTGDYPAPHEVPQDCVPISDGSGVVEAVGKDVTLFKVGDKVCPVFPQGHHWEEDMKLRSLKRGLGGAIDGVAQEYFVCDEEEAVMMPSNFDYRDGSTLSVAATTAWSSLFSHTPALQSGQTVLCLGTGGVSLFAAQLALVAGARVILTSSSQTKLDRAVGLLTPLIHPSAPKDTSLQTIDYSKIDNWDQKARELNGGQGVDFVIEIAGRGTIGRSIKATRMAGLVAVSGYMSDYKPIPKHILEEDLAKLILYSAASVRGVFVCNREEFKQMNRALEVGGVKPIIDKVFKFEDLKEAYQYMADGKHFGKICVEF</sequence>
<evidence type="ECO:0000313" key="3">
    <source>
        <dbReference type="Proteomes" id="UP001164286"/>
    </source>
</evidence>
<dbReference type="InterPro" id="IPR036291">
    <property type="entry name" value="NAD(P)-bd_dom_sf"/>
</dbReference>
<keyword evidence="3" id="KW-1185">Reference proteome</keyword>
<dbReference type="InterPro" id="IPR013149">
    <property type="entry name" value="ADH-like_C"/>
</dbReference>
<evidence type="ECO:0000259" key="1">
    <source>
        <dbReference type="SMART" id="SM00829"/>
    </source>
</evidence>
<accession>A0AA38HBR1</accession>
<protein>
    <submittedName>
        <fullName evidence="2">Alcohol dehydrogenase</fullName>
    </submittedName>
</protein>
<dbReference type="AlphaFoldDB" id="A0AA38HBR1"/>
<dbReference type="InterPro" id="IPR011032">
    <property type="entry name" value="GroES-like_sf"/>
</dbReference>
<dbReference type="SUPFAM" id="SSF51735">
    <property type="entry name" value="NAD(P)-binding Rossmann-fold domains"/>
    <property type="match status" value="1"/>
</dbReference>
<dbReference type="InterPro" id="IPR052711">
    <property type="entry name" value="Zinc_ADH-like"/>
</dbReference>